<dbReference type="CDD" id="cd05237">
    <property type="entry name" value="UDP_invert_4-6DH_SDR_e"/>
    <property type="match status" value="1"/>
</dbReference>
<dbReference type="Proteomes" id="UP000790580">
    <property type="component" value="Unassembled WGS sequence"/>
</dbReference>
<reference evidence="3 4" key="1">
    <citation type="submission" date="2021-06" db="EMBL/GenBank/DDBJ databases">
        <title>Bacillus sp. RD4P76, an endophyte from a halophyte.</title>
        <authorList>
            <person name="Sun J.-Q."/>
        </authorList>
    </citation>
    <scope>NUCLEOTIDE SEQUENCE [LARGE SCALE GENOMIC DNA]</scope>
    <source>
        <strain evidence="3 4">JCM 17098</strain>
    </source>
</reference>
<proteinExistence type="inferred from homology"/>
<feature type="domain" description="Polysaccharide biosynthesis protein CapD-like" evidence="2">
    <location>
        <begin position="17"/>
        <end position="296"/>
    </location>
</feature>
<evidence type="ECO:0000313" key="3">
    <source>
        <dbReference type="EMBL" id="MBU9723455.1"/>
    </source>
</evidence>
<dbReference type="InterPro" id="IPR003869">
    <property type="entry name" value="Polysac_CapD-like"/>
</dbReference>
<gene>
    <name evidence="3" type="ORF">KS407_18725</name>
</gene>
<organism evidence="3 4">
    <name type="scientific">Evansella alkalicola</name>
    <dbReference type="NCBI Taxonomy" id="745819"/>
    <lineage>
        <taxon>Bacteria</taxon>
        <taxon>Bacillati</taxon>
        <taxon>Bacillota</taxon>
        <taxon>Bacilli</taxon>
        <taxon>Bacillales</taxon>
        <taxon>Bacillaceae</taxon>
        <taxon>Evansella</taxon>
    </lineage>
</organism>
<dbReference type="RefSeq" id="WP_088073371.1">
    <property type="nucleotide sequence ID" value="NZ_JAHQCR010000077.1"/>
</dbReference>
<evidence type="ECO:0000256" key="1">
    <source>
        <dbReference type="ARBA" id="ARBA00007430"/>
    </source>
</evidence>
<dbReference type="PANTHER" id="PTHR43318">
    <property type="entry name" value="UDP-N-ACETYLGLUCOSAMINE 4,6-DEHYDRATASE"/>
    <property type="match status" value="1"/>
</dbReference>
<sequence length="312" mass="35386">MTINDKELESYYKNKNILVTGGSGSIGEYIVAELLKFKPKLILVLNKDDSKQYLMKQKYGNMKNIQFYLADIRNYQDVEYATRDMDYVFHAAALKQVPICEDHPIEAVKTNIIGSENVIKASISNKVKKVVNISTDKAVNPVNTLGMTKRIAENMFYRANSMFNNKHTKFCSVRFGNVIGSRGSVISLFRSQIQAKEPLSLTDPAMTRFFMTIPQAVHLILNAMYYCKGGETFILKMKALKIGDLVKAFKKYCEETGMNIPSVQTIGMRPGEKMHEELLYDNEQNVVLEGEDFFIVIPTQESKITPTSVQPK</sequence>
<evidence type="ECO:0000259" key="2">
    <source>
        <dbReference type="Pfam" id="PF02719"/>
    </source>
</evidence>
<keyword evidence="4" id="KW-1185">Reference proteome</keyword>
<accession>A0ABS6JXZ7</accession>
<dbReference type="InterPro" id="IPR036291">
    <property type="entry name" value="NAD(P)-bd_dom_sf"/>
</dbReference>
<dbReference type="Pfam" id="PF02719">
    <property type="entry name" value="Polysacc_synt_2"/>
    <property type="match status" value="1"/>
</dbReference>
<protein>
    <submittedName>
        <fullName evidence="3">Polysaccharide biosynthesis protein</fullName>
    </submittedName>
</protein>
<dbReference type="InterPro" id="IPR051203">
    <property type="entry name" value="Polysaccharide_Synthase-Rel"/>
</dbReference>
<comment type="caution">
    <text evidence="3">The sequence shown here is derived from an EMBL/GenBank/DDBJ whole genome shotgun (WGS) entry which is preliminary data.</text>
</comment>
<dbReference type="SUPFAM" id="SSF51735">
    <property type="entry name" value="NAD(P)-binding Rossmann-fold domains"/>
    <property type="match status" value="1"/>
</dbReference>
<dbReference type="PANTHER" id="PTHR43318:SF2">
    <property type="entry name" value="UDP-N-ACETYLGLUCOSAMINE 4,6-DEHYDRATASE (INVERTING)"/>
    <property type="match status" value="1"/>
</dbReference>
<comment type="similarity">
    <text evidence="1">Belongs to the polysaccharide synthase family.</text>
</comment>
<name>A0ABS6JXZ7_9BACI</name>
<dbReference type="EMBL" id="JAHQCR010000077">
    <property type="protein sequence ID" value="MBU9723455.1"/>
    <property type="molecule type" value="Genomic_DNA"/>
</dbReference>
<evidence type="ECO:0000313" key="4">
    <source>
        <dbReference type="Proteomes" id="UP000790580"/>
    </source>
</evidence>
<dbReference type="Gene3D" id="3.40.50.720">
    <property type="entry name" value="NAD(P)-binding Rossmann-like Domain"/>
    <property type="match status" value="1"/>
</dbReference>